<feature type="transmembrane region" description="Helical" evidence="1">
    <location>
        <begin position="42"/>
        <end position="64"/>
    </location>
</feature>
<evidence type="ECO:0000259" key="2">
    <source>
        <dbReference type="Pfam" id="PF08239"/>
    </source>
</evidence>
<dbReference type="Pfam" id="PF08239">
    <property type="entry name" value="SH3_3"/>
    <property type="match status" value="1"/>
</dbReference>
<sequence>MPLSAPTPAATAAAYALGLALTLALAGCLTPRHWWRRPTAGNVLLTGAATLALGVLFCLMFAALMPPARPARLGEPLPFAEKFPPPPAHLAPATRYRVIDDLNLRAARATGAPRLAVLPAGTLVTPTGALDGDWLQVRARVRGQPVEGWASSLWLRRVDERRLGED</sequence>
<dbReference type="InterPro" id="IPR003646">
    <property type="entry name" value="SH3-like_bac-type"/>
</dbReference>
<reference evidence="4" key="1">
    <citation type="journal article" date="2019" name="Int. J. Syst. Evol. Microbiol.">
        <title>The Global Catalogue of Microorganisms (GCM) 10K type strain sequencing project: providing services to taxonomists for standard genome sequencing and annotation.</title>
        <authorList>
            <consortium name="The Broad Institute Genomics Platform"/>
            <consortium name="The Broad Institute Genome Sequencing Center for Infectious Disease"/>
            <person name="Wu L."/>
            <person name="Ma J."/>
        </authorList>
    </citation>
    <scope>NUCLEOTIDE SEQUENCE [LARGE SCALE GENOMIC DNA]</scope>
    <source>
        <strain evidence="4">CGMCC 4.5798</strain>
    </source>
</reference>
<organism evidence="3 4">
    <name type="scientific">Massilia aerilata</name>
    <dbReference type="NCBI Taxonomy" id="453817"/>
    <lineage>
        <taxon>Bacteria</taxon>
        <taxon>Pseudomonadati</taxon>
        <taxon>Pseudomonadota</taxon>
        <taxon>Betaproteobacteria</taxon>
        <taxon>Burkholderiales</taxon>
        <taxon>Oxalobacteraceae</taxon>
        <taxon>Telluria group</taxon>
        <taxon>Massilia</taxon>
    </lineage>
</organism>
<dbReference type="Gene3D" id="2.30.30.40">
    <property type="entry name" value="SH3 Domains"/>
    <property type="match status" value="1"/>
</dbReference>
<keyword evidence="1" id="KW-0812">Transmembrane</keyword>
<dbReference type="EMBL" id="JBHSMZ010000001">
    <property type="protein sequence ID" value="MFC5547402.1"/>
    <property type="molecule type" value="Genomic_DNA"/>
</dbReference>
<gene>
    <name evidence="3" type="ORF">ACFPO9_02595</name>
</gene>
<feature type="domain" description="SH3b" evidence="2">
    <location>
        <begin position="100"/>
        <end position="155"/>
    </location>
</feature>
<protein>
    <submittedName>
        <fullName evidence="3">SH3 domain-containing protein</fullName>
    </submittedName>
</protein>
<keyword evidence="1" id="KW-0472">Membrane</keyword>
<comment type="caution">
    <text evidence="3">The sequence shown here is derived from an EMBL/GenBank/DDBJ whole genome shotgun (WGS) entry which is preliminary data.</text>
</comment>
<evidence type="ECO:0000256" key="1">
    <source>
        <dbReference type="SAM" id="Phobius"/>
    </source>
</evidence>
<name>A0ABW0RWL2_9BURK</name>
<accession>A0ABW0RWL2</accession>
<keyword evidence="1" id="KW-1133">Transmembrane helix</keyword>
<dbReference type="RefSeq" id="WP_379766605.1">
    <property type="nucleotide sequence ID" value="NZ_JBHSMZ010000001.1"/>
</dbReference>
<proteinExistence type="predicted"/>
<evidence type="ECO:0000313" key="3">
    <source>
        <dbReference type="EMBL" id="MFC5547402.1"/>
    </source>
</evidence>
<dbReference type="Proteomes" id="UP001596086">
    <property type="component" value="Unassembled WGS sequence"/>
</dbReference>
<evidence type="ECO:0000313" key="4">
    <source>
        <dbReference type="Proteomes" id="UP001596086"/>
    </source>
</evidence>
<keyword evidence="4" id="KW-1185">Reference proteome</keyword>